<feature type="region of interest" description="Disordered" evidence="7">
    <location>
        <begin position="616"/>
        <end position="694"/>
    </location>
</feature>
<keyword evidence="2 8" id="KW-0732">Signal</keyword>
<gene>
    <name evidence="11" type="primary">LOC113208453</name>
</gene>
<dbReference type="InterPro" id="IPR036179">
    <property type="entry name" value="Ig-like_dom_sf"/>
</dbReference>
<evidence type="ECO:0000256" key="5">
    <source>
        <dbReference type="ARBA" id="ARBA00023180"/>
    </source>
</evidence>
<keyword evidence="10" id="KW-1185">Reference proteome</keyword>
<sequence length="875" mass="93320">MLRVSRRVLTGLILLVAVVAAAAAADCPQYCECKWKGGKESAICRGANFKTLPKGLDAGTQLLDLTGNAIAVLAKDVFSSAGLVNLQKVYLARCHLASIDRLAFRLLINLVELDLSYNELQAVPSAAFESISELRELRLSGNPILRLEGKAFFKVPELVRLEMSDCRISSIEIRAFAGLEKKLEWLKLDHNRLSSVRPDAFSAMESLHGLELDGNPWNCTCSLRPFRSWMVRKNVPSSVPPVCASPGRLRGRAWDRLDLDDFACGPRVEALRGAAQAVEGDNVTLSCRVQGAPSPSVRWLFRNRVVANVSAPFASSMAFGARKLLYVRTVGNSSNLTIVATDAQDAGVYVCVADNRAGKVDASVTLSVSRRTGPADGPPLSGKVVAASVLVALLFVMTTCLVALCLWSLRKRHSLWVEQARSGARLSRLRHDDNNHYEKIEMMNHKPQAEPQQQRVASTAIGATANHRPARTPDEVIPVHRRGGRKGRYRGVPTCEDDEVGYDAEVEMTPSVSHAGGAWTSDDTISRHSDTRTGAAPSHEPRVPGALSADGEQPKQSASLAAAAPAAPAAPLRNGIAAGSSALSHHVLRKQVLGDSGGSLYTSLLADDDLLGGDDRSFPDLLQPQTDSLPPSLGGSVGGDLSGGGAAGGGGGGGTRLWGTLPRRPHHRGDRQNRRGSESPLLTDSRYGSSGGSTSSGFGAGLGAAAAYPLHHQRSSSSLNLAGTSPLAPMPLQHAAPRGPAAATRRNPSLPGSPSRDRFGLVETPILAALNNTPNKRYSQGHAVSPSSYDYHTAQLERFLEEYRTLHSELSKMKETCDSLAANPKSILKKKQQAAAAAGAGAQQATLSPEHPYWVPRAELTTLARRYSGGDFFPS</sequence>
<dbReference type="Pfam" id="PF13855">
    <property type="entry name" value="LRR_8"/>
    <property type="match status" value="2"/>
</dbReference>
<dbReference type="PANTHER" id="PTHR24366">
    <property type="entry name" value="IG(IMMUNOGLOBULIN) AND LRR(LEUCINE RICH REPEAT) DOMAINS"/>
    <property type="match status" value="1"/>
</dbReference>
<dbReference type="InterPro" id="IPR001611">
    <property type="entry name" value="Leu-rich_rpt"/>
</dbReference>
<dbReference type="PROSITE" id="PS50835">
    <property type="entry name" value="IG_LIKE"/>
    <property type="match status" value="1"/>
</dbReference>
<dbReference type="PANTHER" id="PTHR24366:SF140">
    <property type="entry name" value="IP22191P"/>
    <property type="match status" value="1"/>
</dbReference>
<dbReference type="Gene3D" id="3.80.10.10">
    <property type="entry name" value="Ribonuclease Inhibitor"/>
    <property type="match status" value="2"/>
</dbReference>
<dbReference type="SMART" id="SM00082">
    <property type="entry name" value="LRRCT"/>
    <property type="match status" value="1"/>
</dbReference>
<keyword evidence="4" id="KW-1015">Disulfide bond</keyword>
<feature type="compositionally biased region" description="Low complexity" evidence="7">
    <location>
        <begin position="735"/>
        <end position="748"/>
    </location>
</feature>
<dbReference type="SMART" id="SM00408">
    <property type="entry name" value="IGc2"/>
    <property type="match status" value="1"/>
</dbReference>
<organism evidence="10 11">
    <name type="scientific">Frankliniella occidentalis</name>
    <name type="common">Western flower thrips</name>
    <name type="synonym">Euthrips occidentalis</name>
    <dbReference type="NCBI Taxonomy" id="133901"/>
    <lineage>
        <taxon>Eukaryota</taxon>
        <taxon>Metazoa</taxon>
        <taxon>Ecdysozoa</taxon>
        <taxon>Arthropoda</taxon>
        <taxon>Hexapoda</taxon>
        <taxon>Insecta</taxon>
        <taxon>Pterygota</taxon>
        <taxon>Neoptera</taxon>
        <taxon>Paraneoptera</taxon>
        <taxon>Thysanoptera</taxon>
        <taxon>Terebrantia</taxon>
        <taxon>Thripoidea</taxon>
        <taxon>Thripidae</taxon>
        <taxon>Frankliniella</taxon>
    </lineage>
</organism>
<keyword evidence="6" id="KW-0393">Immunoglobulin domain</keyword>
<evidence type="ECO:0000256" key="2">
    <source>
        <dbReference type="ARBA" id="ARBA00022729"/>
    </source>
</evidence>
<dbReference type="AlphaFoldDB" id="A0A6J1SJX2"/>
<evidence type="ECO:0000256" key="6">
    <source>
        <dbReference type="ARBA" id="ARBA00023319"/>
    </source>
</evidence>
<dbReference type="InterPro" id="IPR003591">
    <property type="entry name" value="Leu-rich_rpt_typical-subtyp"/>
</dbReference>
<reference evidence="11" key="1">
    <citation type="submission" date="2025-08" db="UniProtKB">
        <authorList>
            <consortium name="RefSeq"/>
        </authorList>
    </citation>
    <scope>IDENTIFICATION</scope>
    <source>
        <tissue evidence="11">Whole organism</tissue>
    </source>
</reference>
<evidence type="ECO:0000313" key="11">
    <source>
        <dbReference type="RefSeq" id="XP_026281237.1"/>
    </source>
</evidence>
<feature type="chain" id="PRO_5026703644" evidence="8">
    <location>
        <begin position="25"/>
        <end position="875"/>
    </location>
</feature>
<feature type="region of interest" description="Disordered" evidence="7">
    <location>
        <begin position="508"/>
        <end position="564"/>
    </location>
</feature>
<feature type="region of interest" description="Disordered" evidence="7">
    <location>
        <begin position="716"/>
        <end position="758"/>
    </location>
</feature>
<evidence type="ECO:0000256" key="8">
    <source>
        <dbReference type="SAM" id="SignalP"/>
    </source>
</evidence>
<evidence type="ECO:0000313" key="10">
    <source>
        <dbReference type="Proteomes" id="UP000504606"/>
    </source>
</evidence>
<feature type="compositionally biased region" description="Gly residues" evidence="7">
    <location>
        <begin position="635"/>
        <end position="656"/>
    </location>
</feature>
<evidence type="ECO:0000256" key="1">
    <source>
        <dbReference type="ARBA" id="ARBA00022614"/>
    </source>
</evidence>
<dbReference type="InterPro" id="IPR003599">
    <property type="entry name" value="Ig_sub"/>
</dbReference>
<protein>
    <submittedName>
        <fullName evidence="11">Uncharacterized protein LOC113208453 isoform X2</fullName>
    </submittedName>
</protein>
<dbReference type="FunFam" id="3.80.10.10:FF:000082">
    <property type="entry name" value="Leucine-rich repeat-containing 24"/>
    <property type="match status" value="1"/>
</dbReference>
<dbReference type="SMART" id="SM00409">
    <property type="entry name" value="IG"/>
    <property type="match status" value="1"/>
</dbReference>
<dbReference type="InterPro" id="IPR000483">
    <property type="entry name" value="Cys-rich_flank_reg_C"/>
</dbReference>
<dbReference type="Gene3D" id="2.60.40.10">
    <property type="entry name" value="Immunoglobulins"/>
    <property type="match status" value="1"/>
</dbReference>
<dbReference type="GO" id="GO:0071944">
    <property type="term" value="C:cell periphery"/>
    <property type="evidence" value="ECO:0007669"/>
    <property type="project" value="UniProtKB-ARBA"/>
</dbReference>
<dbReference type="Proteomes" id="UP000504606">
    <property type="component" value="Unplaced"/>
</dbReference>
<feature type="signal peptide" evidence="8">
    <location>
        <begin position="1"/>
        <end position="24"/>
    </location>
</feature>
<dbReference type="SUPFAM" id="SSF52058">
    <property type="entry name" value="L domain-like"/>
    <property type="match status" value="1"/>
</dbReference>
<dbReference type="PROSITE" id="PS51450">
    <property type="entry name" value="LRR"/>
    <property type="match status" value="2"/>
</dbReference>
<dbReference type="Pfam" id="PF07679">
    <property type="entry name" value="I-set"/>
    <property type="match status" value="1"/>
</dbReference>
<dbReference type="InterPro" id="IPR013098">
    <property type="entry name" value="Ig_I-set"/>
</dbReference>
<dbReference type="SUPFAM" id="SSF48726">
    <property type="entry name" value="Immunoglobulin"/>
    <property type="match status" value="1"/>
</dbReference>
<dbReference type="GeneID" id="113208453"/>
<proteinExistence type="predicted"/>
<dbReference type="RefSeq" id="XP_026281237.1">
    <property type="nucleotide sequence ID" value="XM_026425452.2"/>
</dbReference>
<evidence type="ECO:0000256" key="3">
    <source>
        <dbReference type="ARBA" id="ARBA00022737"/>
    </source>
</evidence>
<name>A0A6J1SJX2_FRAOC</name>
<feature type="domain" description="Ig-like" evidence="9">
    <location>
        <begin position="266"/>
        <end position="367"/>
    </location>
</feature>
<evidence type="ECO:0000256" key="7">
    <source>
        <dbReference type="SAM" id="MobiDB-lite"/>
    </source>
</evidence>
<dbReference type="InterPro" id="IPR013783">
    <property type="entry name" value="Ig-like_fold"/>
</dbReference>
<keyword evidence="3" id="KW-0677">Repeat</keyword>
<evidence type="ECO:0000259" key="9">
    <source>
        <dbReference type="PROSITE" id="PS50835"/>
    </source>
</evidence>
<evidence type="ECO:0000256" key="4">
    <source>
        <dbReference type="ARBA" id="ARBA00023157"/>
    </source>
</evidence>
<accession>A0A6J1SJX2</accession>
<dbReference type="InterPro" id="IPR032675">
    <property type="entry name" value="LRR_dom_sf"/>
</dbReference>
<dbReference type="InterPro" id="IPR003598">
    <property type="entry name" value="Ig_sub2"/>
</dbReference>
<dbReference type="SMART" id="SM00369">
    <property type="entry name" value="LRR_TYP"/>
    <property type="match status" value="6"/>
</dbReference>
<dbReference type="FunFam" id="2.60.40.10:FF:000032">
    <property type="entry name" value="palladin isoform X1"/>
    <property type="match status" value="1"/>
</dbReference>
<keyword evidence="1" id="KW-0433">Leucine-rich repeat</keyword>
<dbReference type="InterPro" id="IPR007110">
    <property type="entry name" value="Ig-like_dom"/>
</dbReference>
<keyword evidence="5" id="KW-0325">Glycoprotein</keyword>